<dbReference type="Pfam" id="PF06365">
    <property type="entry name" value="CD34_antigen"/>
    <property type="match status" value="1"/>
</dbReference>
<evidence type="ECO:0000313" key="10">
    <source>
        <dbReference type="EMBL" id="NXI30257.1"/>
    </source>
</evidence>
<dbReference type="InterPro" id="IPR013836">
    <property type="entry name" value="CD34/Podocalyxin"/>
</dbReference>
<keyword evidence="11" id="KW-1185">Reference proteome</keyword>
<keyword evidence="5 9" id="KW-1133">Transmembrane helix</keyword>
<feature type="region of interest" description="Disordered" evidence="8">
    <location>
        <begin position="152"/>
        <end position="177"/>
    </location>
</feature>
<feature type="transmembrane region" description="Helical" evidence="9">
    <location>
        <begin position="472"/>
        <end position="496"/>
    </location>
</feature>
<evidence type="ECO:0000256" key="8">
    <source>
        <dbReference type="SAM" id="MobiDB-lite"/>
    </source>
</evidence>
<evidence type="ECO:0000256" key="1">
    <source>
        <dbReference type="ARBA" id="ARBA00004479"/>
    </source>
</evidence>
<proteinExistence type="predicted"/>
<evidence type="ECO:0000313" key="11">
    <source>
        <dbReference type="Proteomes" id="UP000572325"/>
    </source>
</evidence>
<dbReference type="Proteomes" id="UP000572325">
    <property type="component" value="Unassembled WGS sequence"/>
</dbReference>
<keyword evidence="4" id="KW-0130">Cell adhesion</keyword>
<evidence type="ECO:0000256" key="5">
    <source>
        <dbReference type="ARBA" id="ARBA00022989"/>
    </source>
</evidence>
<evidence type="ECO:0000256" key="7">
    <source>
        <dbReference type="ARBA" id="ARBA00023180"/>
    </source>
</evidence>
<evidence type="ECO:0000256" key="3">
    <source>
        <dbReference type="ARBA" id="ARBA00022729"/>
    </source>
</evidence>
<keyword evidence="3" id="KW-0732">Signal</keyword>
<feature type="compositionally biased region" description="Low complexity" evidence="8">
    <location>
        <begin position="262"/>
        <end position="281"/>
    </location>
</feature>
<dbReference type="AlphaFoldDB" id="A0A7K9S242"/>
<feature type="region of interest" description="Disordered" evidence="8">
    <location>
        <begin position="262"/>
        <end position="294"/>
    </location>
</feature>
<feature type="region of interest" description="Disordered" evidence="8">
    <location>
        <begin position="34"/>
        <end position="95"/>
    </location>
</feature>
<organism evidence="10 11">
    <name type="scientific">Sterrhoptilus dennistouni</name>
    <dbReference type="NCBI Taxonomy" id="2585820"/>
    <lineage>
        <taxon>Eukaryota</taxon>
        <taxon>Metazoa</taxon>
        <taxon>Chordata</taxon>
        <taxon>Craniata</taxon>
        <taxon>Vertebrata</taxon>
        <taxon>Euteleostomi</taxon>
        <taxon>Archelosauria</taxon>
        <taxon>Archosauria</taxon>
        <taxon>Dinosauria</taxon>
        <taxon>Saurischia</taxon>
        <taxon>Theropoda</taxon>
        <taxon>Coelurosauria</taxon>
        <taxon>Aves</taxon>
        <taxon>Neognathae</taxon>
        <taxon>Neoaves</taxon>
        <taxon>Telluraves</taxon>
        <taxon>Australaves</taxon>
        <taxon>Passeriformes</taxon>
        <taxon>Sylvioidea</taxon>
        <taxon>Zosteropidae</taxon>
        <taxon>Sterrhoptilus</taxon>
    </lineage>
</organism>
<feature type="non-terminal residue" evidence="10">
    <location>
        <position position="575"/>
    </location>
</feature>
<keyword evidence="2 9" id="KW-0812">Transmembrane</keyword>
<dbReference type="PANTHER" id="PTHR15594">
    <property type="entry name" value="PODOCALYXIN-LIKE PROTEIN 2"/>
    <property type="match status" value="1"/>
</dbReference>
<reference evidence="10 11" key="1">
    <citation type="submission" date="2019-09" db="EMBL/GenBank/DDBJ databases">
        <title>Bird 10,000 Genomes (B10K) Project - Family phase.</title>
        <authorList>
            <person name="Zhang G."/>
        </authorList>
    </citation>
    <scope>NUCLEOTIDE SEQUENCE [LARGE SCALE GENOMIC DNA]</scope>
    <source>
        <strain evidence="10">B10K-DU-001-27</strain>
        <tissue evidence="10">Muscle</tissue>
    </source>
</reference>
<feature type="compositionally biased region" description="Polar residues" evidence="8">
    <location>
        <begin position="284"/>
        <end position="294"/>
    </location>
</feature>
<keyword evidence="6 9" id="KW-0472">Membrane</keyword>
<gene>
    <name evidence="10" type="primary">Podxl2</name>
    <name evidence="10" type="ORF">STEDEN_R11078</name>
</gene>
<dbReference type="EMBL" id="VWZU01014498">
    <property type="protein sequence ID" value="NXI30257.1"/>
    <property type="molecule type" value="Genomic_DNA"/>
</dbReference>
<name>A0A7K9S242_9PASS</name>
<accession>A0A7K9S242</accession>
<dbReference type="PANTHER" id="PTHR15594:SF1">
    <property type="entry name" value="PODOCALYXIN-LIKE PROTEIN 2"/>
    <property type="match status" value="1"/>
</dbReference>
<comment type="caution">
    <text evidence="10">The sequence shown here is derived from an EMBL/GenBank/DDBJ whole genome shotgun (WGS) entry which is preliminary data.</text>
</comment>
<protein>
    <submittedName>
        <fullName evidence="10">PDXL2 protein</fullName>
    </submittedName>
</protein>
<feature type="non-terminal residue" evidence="10">
    <location>
        <position position="1"/>
    </location>
</feature>
<evidence type="ECO:0000256" key="4">
    <source>
        <dbReference type="ARBA" id="ARBA00022889"/>
    </source>
</evidence>
<dbReference type="GO" id="GO:0005886">
    <property type="term" value="C:plasma membrane"/>
    <property type="evidence" value="ECO:0007669"/>
    <property type="project" value="UniProtKB-ARBA"/>
</dbReference>
<evidence type="ECO:0000256" key="6">
    <source>
        <dbReference type="ARBA" id="ARBA00023136"/>
    </source>
</evidence>
<dbReference type="GO" id="GO:0050901">
    <property type="term" value="P:leukocyte tethering or rolling"/>
    <property type="evidence" value="ECO:0007669"/>
    <property type="project" value="TreeGrafter"/>
</dbReference>
<keyword evidence="7" id="KW-0325">Glycoprotein</keyword>
<feature type="region of interest" description="Disordered" evidence="8">
    <location>
        <begin position="525"/>
        <end position="549"/>
    </location>
</feature>
<comment type="subcellular location">
    <subcellularLocation>
        <location evidence="1">Membrane</location>
        <topology evidence="1">Single-pass type I membrane protein</topology>
    </subcellularLocation>
</comment>
<feature type="compositionally biased region" description="Polar residues" evidence="8">
    <location>
        <begin position="160"/>
        <end position="173"/>
    </location>
</feature>
<dbReference type="InterPro" id="IPR042397">
    <property type="entry name" value="PODXL2"/>
</dbReference>
<evidence type="ECO:0000256" key="2">
    <source>
        <dbReference type="ARBA" id="ARBA00022692"/>
    </source>
</evidence>
<evidence type="ECO:0000256" key="9">
    <source>
        <dbReference type="SAM" id="Phobius"/>
    </source>
</evidence>
<sequence length="575" mass="62264">TGTWYLCLASSEDSTADGLTSTSLLEFAMMEAMNSHEQTSPEAAEPDLAPGSLHAAPGSGFASEENEESKILQPPQYFWEDGGELNDSSLDLGPATDDTFPASSQKALLKQNGTQVDPWEMATVQPPAEFVEPDLHTPFSTLEEEEGLLPIDHSRGGMENLQTSGPEVTSSEPVDQEDSFSLLFSTASARPGVVTEAAIEGQEEDSVSPGLDLGSSMGPGLLPVPSTFSTTVAARSPSDSEELFEPTVGWEMLEPTMLTEMEQTVETPVGTPSPASSSPGAQTLPGSEQHPSSVSLWDRADEPALDPVWNDTETATETVAAEERSLSPQAGDARMAMLPTELPWDSAQVICKDWSNLAGKNYIILNMSDNIDCEEFRLERGPQLLALVEDAFSRQAEGLQDRWLISLSKPNENDKHLLMTLAGEQGVIPTKDVLMALGDVKRSLAEIGIQNYSTTTSCQSHPNQTRSDYGKLFVVLVIIGSICAIIIVLGLIYNCWQRRLPKMKNMSHGEELRFVENGCHDNPTLDVASDSQSEMQEKKPSVNGGSTINGPDSWDVLINKQASEEVDVFEEDTHL</sequence>